<name>A0ABW4EVZ9_9PSEU</name>
<gene>
    <name evidence="2" type="ORF">ACFSJD_19600</name>
</gene>
<sequence>MTYATPRIHEEIAYLAFYFHWRLEDVLDLEHHDRRRYVAEASALVRRIEESQ</sequence>
<dbReference type="EMBL" id="JBHUCO010000019">
    <property type="protein sequence ID" value="MFD1519709.1"/>
    <property type="molecule type" value="Genomic_DNA"/>
</dbReference>
<accession>A0ABW4EVZ9</accession>
<reference evidence="3" key="1">
    <citation type="journal article" date="2019" name="Int. J. Syst. Evol. Microbiol.">
        <title>The Global Catalogue of Microorganisms (GCM) 10K type strain sequencing project: providing services to taxonomists for standard genome sequencing and annotation.</title>
        <authorList>
            <consortium name="The Broad Institute Genomics Platform"/>
            <consortium name="The Broad Institute Genome Sequencing Center for Infectious Disease"/>
            <person name="Wu L."/>
            <person name="Ma J."/>
        </authorList>
    </citation>
    <scope>NUCLEOTIDE SEQUENCE [LARGE SCALE GENOMIC DNA]</scope>
    <source>
        <strain evidence="3">CCM 7043</strain>
    </source>
</reference>
<comment type="caution">
    <text evidence="2">The sequence shown here is derived from an EMBL/GenBank/DDBJ whole genome shotgun (WGS) entry which is preliminary data.</text>
</comment>
<dbReference type="RefSeq" id="WP_338104185.1">
    <property type="nucleotide sequence ID" value="NZ_BAAAUS010000001.1"/>
</dbReference>
<dbReference type="Pfam" id="PF20546">
    <property type="entry name" value="DUF6760"/>
    <property type="match status" value="1"/>
</dbReference>
<evidence type="ECO:0000313" key="3">
    <source>
        <dbReference type="Proteomes" id="UP001597114"/>
    </source>
</evidence>
<proteinExistence type="predicted"/>
<feature type="domain" description="DUF6760" evidence="1">
    <location>
        <begin position="7"/>
        <end position="51"/>
    </location>
</feature>
<keyword evidence="3" id="KW-1185">Reference proteome</keyword>
<organism evidence="2 3">
    <name type="scientific">Pseudonocardia yunnanensis</name>
    <dbReference type="NCBI Taxonomy" id="58107"/>
    <lineage>
        <taxon>Bacteria</taxon>
        <taxon>Bacillati</taxon>
        <taxon>Actinomycetota</taxon>
        <taxon>Actinomycetes</taxon>
        <taxon>Pseudonocardiales</taxon>
        <taxon>Pseudonocardiaceae</taxon>
        <taxon>Pseudonocardia</taxon>
    </lineage>
</organism>
<dbReference type="InterPro" id="IPR046648">
    <property type="entry name" value="DUF6760"/>
</dbReference>
<evidence type="ECO:0000313" key="2">
    <source>
        <dbReference type="EMBL" id="MFD1519709.1"/>
    </source>
</evidence>
<evidence type="ECO:0000259" key="1">
    <source>
        <dbReference type="Pfam" id="PF20546"/>
    </source>
</evidence>
<dbReference type="Proteomes" id="UP001597114">
    <property type="component" value="Unassembled WGS sequence"/>
</dbReference>
<protein>
    <submittedName>
        <fullName evidence="2">DUF6760 family protein</fullName>
    </submittedName>
</protein>